<accession>A0A451D4D0</accession>
<dbReference type="Gene3D" id="2.50.20.10">
    <property type="entry name" value="Lipoprotein localisation LolA/LolB/LppX"/>
    <property type="match status" value="1"/>
</dbReference>
<dbReference type="CDD" id="cd16326">
    <property type="entry name" value="LolB"/>
    <property type="match status" value="1"/>
</dbReference>
<comment type="similarity">
    <text evidence="2">Belongs to the LolB family.</text>
</comment>
<evidence type="ECO:0000256" key="6">
    <source>
        <dbReference type="ARBA" id="ARBA00022729"/>
    </source>
</evidence>
<evidence type="ECO:0000256" key="3">
    <source>
        <dbReference type="ARBA" id="ARBA00011245"/>
    </source>
</evidence>
<evidence type="ECO:0000256" key="8">
    <source>
        <dbReference type="ARBA" id="ARBA00023136"/>
    </source>
</evidence>
<keyword evidence="7" id="KW-0653">Protein transport</keyword>
<gene>
    <name evidence="14" type="primary">lolB</name>
    <name evidence="14" type="ORF">ERCISPPS3390_404</name>
</gene>
<evidence type="ECO:0000256" key="13">
    <source>
        <dbReference type="SAM" id="SignalP"/>
    </source>
</evidence>
<keyword evidence="8" id="KW-0472">Membrane</keyword>
<proteinExistence type="inferred from homology"/>
<keyword evidence="5" id="KW-0813">Transport</keyword>
<dbReference type="InterPro" id="IPR029046">
    <property type="entry name" value="LolA/LolB/LppX"/>
</dbReference>
<dbReference type="NCBIfam" id="TIGR00548">
    <property type="entry name" value="lolB"/>
    <property type="match status" value="1"/>
</dbReference>
<evidence type="ECO:0000256" key="1">
    <source>
        <dbReference type="ARBA" id="ARBA00004459"/>
    </source>
</evidence>
<evidence type="ECO:0000313" key="15">
    <source>
        <dbReference type="Proteomes" id="UP000294338"/>
    </source>
</evidence>
<keyword evidence="9" id="KW-0564">Palmitate</keyword>
<dbReference type="Proteomes" id="UP000294338">
    <property type="component" value="Chromosome 1"/>
</dbReference>
<reference evidence="14 15" key="1">
    <citation type="submission" date="2019-02" db="EMBL/GenBank/DDBJ databases">
        <authorList>
            <person name="Manzano-Marin A."/>
            <person name="Manzano-Marin A."/>
        </authorList>
    </citation>
    <scope>NUCLEOTIDE SEQUENCE [LARGE SCALE GENOMIC DNA]</scope>
    <source>
        <strain evidence="14 15">ErCisplendens/pseudotsugae</strain>
    </source>
</reference>
<dbReference type="GO" id="GO:0009279">
    <property type="term" value="C:cell outer membrane"/>
    <property type="evidence" value="ECO:0007669"/>
    <property type="project" value="UniProtKB-SubCell"/>
</dbReference>
<keyword evidence="6 13" id="KW-0732">Signal</keyword>
<evidence type="ECO:0000313" key="14">
    <source>
        <dbReference type="EMBL" id="VFP80535.1"/>
    </source>
</evidence>
<evidence type="ECO:0000256" key="2">
    <source>
        <dbReference type="ARBA" id="ARBA00009696"/>
    </source>
</evidence>
<dbReference type="Pfam" id="PF03550">
    <property type="entry name" value="LolB"/>
    <property type="match status" value="1"/>
</dbReference>
<evidence type="ECO:0000256" key="11">
    <source>
        <dbReference type="ARBA" id="ARBA00023237"/>
    </source>
</evidence>
<comment type="subcellular location">
    <subcellularLocation>
        <location evidence="1">Cell outer membrane</location>
        <topology evidence="1">Lipid-anchor</topology>
    </subcellularLocation>
</comment>
<evidence type="ECO:0000256" key="12">
    <source>
        <dbReference type="ARBA" id="ARBA00023288"/>
    </source>
</evidence>
<evidence type="ECO:0000256" key="5">
    <source>
        <dbReference type="ARBA" id="ARBA00022448"/>
    </source>
</evidence>
<evidence type="ECO:0000256" key="9">
    <source>
        <dbReference type="ARBA" id="ARBA00023139"/>
    </source>
</evidence>
<sequence length="210" mass="24526" precursor="true">MLLLFFCFSLKRLICILFILLAACSEDHCLITKVVNVTNINSQWNHHKKLVQALNQYQAHGTLFFYSHNQKLLARFYWKQISPYHYKFLLTNLLGMTELELEKKDKLVYIYNRGGKCVVNEKNAEKIIYKLTGIMISLNNFSQWIMGLPGDSTNFSLDAESHLRELSFGTSRAQLHIFYLGYRKTFDGPEMPSHIELHQANQCIQLKLDQ</sequence>
<feature type="signal peptide" evidence="13">
    <location>
        <begin position="1"/>
        <end position="22"/>
    </location>
</feature>
<dbReference type="EMBL" id="LR217705">
    <property type="protein sequence ID" value="VFP80535.1"/>
    <property type="molecule type" value="Genomic_DNA"/>
</dbReference>
<dbReference type="AlphaFoldDB" id="A0A451D4D0"/>
<keyword evidence="10" id="KW-0143">Chaperone</keyword>
<comment type="subunit">
    <text evidence="3">Monomer.</text>
</comment>
<keyword evidence="11" id="KW-0998">Cell outer membrane</keyword>
<feature type="chain" id="PRO_5019440980" description="Outer-membrane lipoprotein LolB" evidence="13">
    <location>
        <begin position="23"/>
        <end position="210"/>
    </location>
</feature>
<evidence type="ECO:0000256" key="4">
    <source>
        <dbReference type="ARBA" id="ARBA00016202"/>
    </source>
</evidence>
<protein>
    <recommendedName>
        <fullName evidence="4">Outer-membrane lipoprotein LolB</fullName>
    </recommendedName>
</protein>
<evidence type="ECO:0000256" key="10">
    <source>
        <dbReference type="ARBA" id="ARBA00023186"/>
    </source>
</evidence>
<keyword evidence="12 14" id="KW-0449">Lipoprotein</keyword>
<dbReference type="GO" id="GO:0015031">
    <property type="term" value="P:protein transport"/>
    <property type="evidence" value="ECO:0007669"/>
    <property type="project" value="UniProtKB-KW"/>
</dbReference>
<organism evidence="14 15">
    <name type="scientific">Candidatus Erwinia haradaeae</name>
    <dbReference type="NCBI Taxonomy" id="1922217"/>
    <lineage>
        <taxon>Bacteria</taxon>
        <taxon>Pseudomonadati</taxon>
        <taxon>Pseudomonadota</taxon>
        <taxon>Gammaproteobacteria</taxon>
        <taxon>Enterobacterales</taxon>
        <taxon>Erwiniaceae</taxon>
        <taxon>Erwinia</taxon>
    </lineage>
</organism>
<dbReference type="SUPFAM" id="SSF89392">
    <property type="entry name" value="Prokaryotic lipoproteins and lipoprotein localization factors"/>
    <property type="match status" value="1"/>
</dbReference>
<dbReference type="InterPro" id="IPR004565">
    <property type="entry name" value="OM_lipoprot_LolB"/>
</dbReference>
<name>A0A451D4D0_9GAMM</name>
<evidence type="ECO:0000256" key="7">
    <source>
        <dbReference type="ARBA" id="ARBA00022927"/>
    </source>
</evidence>